<dbReference type="PROSITE" id="PS50956">
    <property type="entry name" value="HTH_ASNC_2"/>
    <property type="match status" value="1"/>
</dbReference>
<protein>
    <submittedName>
        <fullName evidence="5">AsnC family transcriptional regulator</fullName>
    </submittedName>
</protein>
<dbReference type="PROSITE" id="PS00519">
    <property type="entry name" value="HTH_ASNC_1"/>
    <property type="match status" value="1"/>
</dbReference>
<dbReference type="SUPFAM" id="SSF54909">
    <property type="entry name" value="Dimeric alpha+beta barrel"/>
    <property type="match status" value="1"/>
</dbReference>
<dbReference type="InterPro" id="IPR000485">
    <property type="entry name" value="AsnC-type_HTH_dom"/>
</dbReference>
<dbReference type="InterPro" id="IPR011991">
    <property type="entry name" value="ArsR-like_HTH"/>
</dbReference>
<dbReference type="GO" id="GO:0043200">
    <property type="term" value="P:response to amino acid"/>
    <property type="evidence" value="ECO:0007669"/>
    <property type="project" value="TreeGrafter"/>
</dbReference>
<dbReference type="STRING" id="1395571.TMS3_0109700"/>
<evidence type="ECO:0000256" key="2">
    <source>
        <dbReference type="ARBA" id="ARBA00023125"/>
    </source>
</evidence>
<reference evidence="5 6" key="1">
    <citation type="journal article" date="2014" name="Genome Announc.">
        <title>Draft Genome Sequence of Petroleum Oil-Degrading Marine Bacterium Pseudomonas taeanensis Strain MS-3, Isolated from a Crude Oil-Contaminated Seashore.</title>
        <authorList>
            <person name="Lee S.Y."/>
            <person name="Kim S.H."/>
            <person name="Lee D.G."/>
            <person name="Shin S."/>
            <person name="Yun S.H."/>
            <person name="Choi C.W."/>
            <person name="Chung Y.H."/>
            <person name="Choi J.S."/>
            <person name="Kahng H.Y."/>
            <person name="Kim S.I."/>
        </authorList>
    </citation>
    <scope>NUCLEOTIDE SEQUENCE [LARGE SCALE GENOMIC DNA]</scope>
    <source>
        <strain evidence="5 6">MS-3</strain>
    </source>
</reference>
<keyword evidence="6" id="KW-1185">Reference proteome</keyword>
<dbReference type="InterPro" id="IPR036388">
    <property type="entry name" value="WH-like_DNA-bd_sf"/>
</dbReference>
<dbReference type="InterPro" id="IPR019888">
    <property type="entry name" value="Tscrpt_reg_AsnC-like"/>
</dbReference>
<dbReference type="eggNOG" id="COG1522">
    <property type="taxonomic scope" value="Bacteria"/>
</dbReference>
<dbReference type="GO" id="GO:0043565">
    <property type="term" value="F:sequence-specific DNA binding"/>
    <property type="evidence" value="ECO:0007669"/>
    <property type="project" value="InterPro"/>
</dbReference>
<feature type="domain" description="HTH asnC-type" evidence="4">
    <location>
        <begin position="1"/>
        <end position="62"/>
    </location>
</feature>
<dbReference type="CDD" id="cd00090">
    <property type="entry name" value="HTH_ARSR"/>
    <property type="match status" value="1"/>
</dbReference>
<name>A0A0A1YL28_9PSED</name>
<dbReference type="PRINTS" id="PR00033">
    <property type="entry name" value="HTHASNC"/>
</dbReference>
<dbReference type="Proteomes" id="UP000030063">
    <property type="component" value="Unassembled WGS sequence"/>
</dbReference>
<dbReference type="InterPro" id="IPR019887">
    <property type="entry name" value="Tscrpt_reg_AsnC/Lrp_C"/>
</dbReference>
<keyword evidence="2" id="KW-0238">DNA-binding</keyword>
<proteinExistence type="predicted"/>
<dbReference type="PANTHER" id="PTHR30154">
    <property type="entry name" value="LEUCINE-RESPONSIVE REGULATORY PROTEIN"/>
    <property type="match status" value="1"/>
</dbReference>
<accession>A0A0A1YL28</accession>
<evidence type="ECO:0000313" key="5">
    <source>
        <dbReference type="EMBL" id="KFX69781.1"/>
    </source>
</evidence>
<dbReference type="GO" id="GO:0006355">
    <property type="term" value="P:regulation of DNA-templated transcription"/>
    <property type="evidence" value="ECO:0007669"/>
    <property type="project" value="UniProtKB-ARBA"/>
</dbReference>
<dbReference type="Pfam" id="PF01037">
    <property type="entry name" value="AsnC_trans_reg"/>
    <property type="match status" value="1"/>
</dbReference>
<dbReference type="InterPro" id="IPR036390">
    <property type="entry name" value="WH_DNA-bd_sf"/>
</dbReference>
<dbReference type="GO" id="GO:0005829">
    <property type="term" value="C:cytosol"/>
    <property type="evidence" value="ECO:0007669"/>
    <property type="project" value="TreeGrafter"/>
</dbReference>
<gene>
    <name evidence="5" type="ORF">TMS3_0109700</name>
</gene>
<dbReference type="SUPFAM" id="SSF46785">
    <property type="entry name" value="Winged helix' DNA-binding domain"/>
    <property type="match status" value="1"/>
</dbReference>
<evidence type="ECO:0000313" key="6">
    <source>
        <dbReference type="Proteomes" id="UP000030063"/>
    </source>
</evidence>
<keyword evidence="1" id="KW-0805">Transcription regulation</keyword>
<dbReference type="Gene3D" id="1.10.10.10">
    <property type="entry name" value="Winged helix-like DNA-binding domain superfamily/Winged helix DNA-binding domain"/>
    <property type="match status" value="1"/>
</dbReference>
<dbReference type="PANTHER" id="PTHR30154:SF34">
    <property type="entry name" value="TRANSCRIPTIONAL REGULATOR AZLB"/>
    <property type="match status" value="1"/>
</dbReference>
<sequence>MDKFDRQIIALLRADARLAVSQIAREINLSRSAVSERIRQLEQAGTIQGYHARIAEPADGAVKAFLELFYKDGRCENYVERMRSFTEIRRCCGISGETDMLVYVEAGSMARLSEIRGLIENFPGMQKVKTHMVVQEWAM</sequence>
<dbReference type="SMART" id="SM00344">
    <property type="entry name" value="HTH_ASNC"/>
    <property type="match status" value="1"/>
</dbReference>
<dbReference type="Gene3D" id="3.30.70.920">
    <property type="match status" value="1"/>
</dbReference>
<evidence type="ECO:0000259" key="4">
    <source>
        <dbReference type="PROSITE" id="PS50956"/>
    </source>
</evidence>
<dbReference type="Pfam" id="PF13404">
    <property type="entry name" value="HTH_AsnC-type"/>
    <property type="match status" value="1"/>
</dbReference>
<dbReference type="AlphaFoldDB" id="A0A0A1YL28"/>
<keyword evidence="3" id="KW-0804">Transcription</keyword>
<dbReference type="EMBL" id="AWSQ01000002">
    <property type="protein sequence ID" value="KFX69781.1"/>
    <property type="molecule type" value="Genomic_DNA"/>
</dbReference>
<comment type="caution">
    <text evidence="5">The sequence shown here is derived from an EMBL/GenBank/DDBJ whole genome shotgun (WGS) entry which is preliminary data.</text>
</comment>
<organism evidence="5 6">
    <name type="scientific">Pseudomonas taeanensis MS-3</name>
    <dbReference type="NCBI Taxonomy" id="1395571"/>
    <lineage>
        <taxon>Bacteria</taxon>
        <taxon>Pseudomonadati</taxon>
        <taxon>Pseudomonadota</taxon>
        <taxon>Gammaproteobacteria</taxon>
        <taxon>Pseudomonadales</taxon>
        <taxon>Pseudomonadaceae</taxon>
        <taxon>Pseudomonas</taxon>
    </lineage>
</organism>
<evidence type="ECO:0000256" key="1">
    <source>
        <dbReference type="ARBA" id="ARBA00023015"/>
    </source>
</evidence>
<evidence type="ECO:0000256" key="3">
    <source>
        <dbReference type="ARBA" id="ARBA00023163"/>
    </source>
</evidence>
<dbReference type="OrthoDB" id="9809462at2"/>
<dbReference type="InterPro" id="IPR011008">
    <property type="entry name" value="Dimeric_a/b-barrel"/>
</dbReference>
<dbReference type="RefSeq" id="WP_025165029.1">
    <property type="nucleotide sequence ID" value="NZ_AWSQ01000002.1"/>
</dbReference>
<dbReference type="InterPro" id="IPR019885">
    <property type="entry name" value="Tscrpt_reg_HTH_AsnC-type_CS"/>
</dbReference>